<feature type="transmembrane region" description="Helical" evidence="6">
    <location>
        <begin position="66"/>
        <end position="87"/>
    </location>
</feature>
<dbReference type="EMBL" id="QUQM01000001">
    <property type="protein sequence ID" value="KAA8649550.1"/>
    <property type="molecule type" value="Genomic_DNA"/>
</dbReference>
<dbReference type="AlphaFoldDB" id="A0A4S3JHA7"/>
<dbReference type="VEuPathDB" id="FungiDB:EYZ11_006625"/>
<dbReference type="InterPro" id="IPR020846">
    <property type="entry name" value="MFS_dom"/>
</dbReference>
<dbReference type="CDD" id="cd17323">
    <property type="entry name" value="MFS_Tpo1_MDR_like"/>
    <property type="match status" value="1"/>
</dbReference>
<evidence type="ECO:0000313" key="11">
    <source>
        <dbReference type="Proteomes" id="UP000324241"/>
    </source>
</evidence>
<feature type="transmembrane region" description="Helical" evidence="6">
    <location>
        <begin position="227"/>
        <end position="253"/>
    </location>
</feature>
<dbReference type="GO" id="GO:0005886">
    <property type="term" value="C:plasma membrane"/>
    <property type="evidence" value="ECO:0007669"/>
    <property type="project" value="TreeGrafter"/>
</dbReference>
<dbReference type="OrthoDB" id="446368at2759"/>
<name>A0A4S3JHA7_9EURO</name>
<feature type="compositionally biased region" description="Low complexity" evidence="5">
    <location>
        <begin position="1"/>
        <end position="11"/>
    </location>
</feature>
<protein>
    <recommendedName>
        <fullName evidence="7">Major facilitator superfamily (MFS) profile domain-containing protein</fullName>
    </recommendedName>
</protein>
<feature type="domain" description="Major facilitator superfamily (MFS) profile" evidence="7">
    <location>
        <begin position="68"/>
        <end position="499"/>
    </location>
</feature>
<sequence>MESPESSASASDYSQTRAEDGSNLPEDLEKHTPSLPEHQQGREKDIVVWEPSDHENPHTWSLKYKWFVTVVLNTLPLFVNVGSSILSGSGEEFMKEYHVSAEVTVLVTSMFLLGFTFGPLLFGPLSERIGRKFPIILGVTLFSTFCLPIALAQNFYTILISRFFSGLFGSAAMAVTGGAVADIWPDPITRGVGMDIFIVTGFFGPILGPIVGNFITQSYLGWRWVMWITSIVAYSFTIFAFFAIPETYAPVLLTRKAARLRLRTKNWSLHTKLEERDTDLKTFAKAYLVRPWLLLATEPIYLVVTIYMAFVYGLLFLFFNGFPIAFHEVRGWEPEIAALPFLGLAIGVVIAVCCIIYYTLTVYKRQVESNPGVIVPERRLPPMMVGAALLPLGMFWAAWTSHASTPWPAQVTAYIVVGAALFIIFVQGFKYLVDVYLNVANSAISGNTFARSFFGAGFPLFSTALYHHLGVPWATSLLGFIALALAPVPILFFIYGKKIRSFSKNALADA</sequence>
<evidence type="ECO:0000256" key="3">
    <source>
        <dbReference type="ARBA" id="ARBA00022989"/>
    </source>
</evidence>
<feature type="transmembrane region" description="Helical" evidence="6">
    <location>
        <begin position="380"/>
        <end position="399"/>
    </location>
</feature>
<keyword evidence="4 6" id="KW-0472">Membrane</keyword>
<feature type="transmembrane region" description="Helical" evidence="6">
    <location>
        <begin position="133"/>
        <end position="151"/>
    </location>
</feature>
<dbReference type="Pfam" id="PF07690">
    <property type="entry name" value="MFS_1"/>
    <property type="match status" value="1"/>
</dbReference>
<dbReference type="GO" id="GO:0022857">
    <property type="term" value="F:transmembrane transporter activity"/>
    <property type="evidence" value="ECO:0007669"/>
    <property type="project" value="InterPro"/>
</dbReference>
<dbReference type="SUPFAM" id="SSF103473">
    <property type="entry name" value="MFS general substrate transporter"/>
    <property type="match status" value="1"/>
</dbReference>
<feature type="transmembrane region" description="Helical" evidence="6">
    <location>
        <begin position="196"/>
        <end position="215"/>
    </location>
</feature>
<feature type="transmembrane region" description="Helical" evidence="6">
    <location>
        <begin position="300"/>
        <end position="319"/>
    </location>
</feature>
<evidence type="ECO:0000313" key="10">
    <source>
        <dbReference type="Proteomes" id="UP000308092"/>
    </source>
</evidence>
<evidence type="ECO:0000313" key="9">
    <source>
        <dbReference type="EMBL" id="THC93907.1"/>
    </source>
</evidence>
<organism evidence="9 10">
    <name type="scientific">Aspergillus tanneri</name>
    <dbReference type="NCBI Taxonomy" id="1220188"/>
    <lineage>
        <taxon>Eukaryota</taxon>
        <taxon>Fungi</taxon>
        <taxon>Dikarya</taxon>
        <taxon>Ascomycota</taxon>
        <taxon>Pezizomycotina</taxon>
        <taxon>Eurotiomycetes</taxon>
        <taxon>Eurotiomycetidae</taxon>
        <taxon>Eurotiales</taxon>
        <taxon>Aspergillaceae</taxon>
        <taxon>Aspergillus</taxon>
        <taxon>Aspergillus subgen. Circumdati</taxon>
    </lineage>
</organism>
<evidence type="ECO:0000256" key="2">
    <source>
        <dbReference type="ARBA" id="ARBA00022692"/>
    </source>
</evidence>
<reference evidence="8 11" key="2">
    <citation type="submission" date="2019-08" db="EMBL/GenBank/DDBJ databases">
        <title>The genome sequence of a newly discovered highly antifungal drug resistant Aspergillus species, Aspergillus tanneri NIH 1004.</title>
        <authorList>
            <person name="Mounaud S."/>
            <person name="Singh I."/>
            <person name="Joardar V."/>
            <person name="Pakala S."/>
            <person name="Pakala S."/>
            <person name="Venepally P."/>
            <person name="Chung J.K."/>
            <person name="Losada L."/>
            <person name="Nierman W.C."/>
        </authorList>
    </citation>
    <scope>NUCLEOTIDE SEQUENCE [LARGE SCALE GENOMIC DNA]</scope>
    <source>
        <strain evidence="8 11">NIH1004</strain>
    </source>
</reference>
<comment type="subcellular location">
    <subcellularLocation>
        <location evidence="1">Membrane</location>
        <topology evidence="1">Multi-pass membrane protein</topology>
    </subcellularLocation>
</comment>
<feature type="transmembrane region" description="Helical" evidence="6">
    <location>
        <begin position="411"/>
        <end position="437"/>
    </location>
</feature>
<keyword evidence="10" id="KW-1185">Reference proteome</keyword>
<keyword evidence="3 6" id="KW-1133">Transmembrane helix</keyword>
<dbReference type="GeneID" id="54324923"/>
<feature type="transmembrane region" description="Helical" evidence="6">
    <location>
        <begin position="339"/>
        <end position="360"/>
    </location>
</feature>
<dbReference type="FunFam" id="1.20.1250.20:FF:000011">
    <property type="entry name" value="MFS multidrug transporter, putative"/>
    <property type="match status" value="1"/>
</dbReference>
<evidence type="ECO:0000256" key="4">
    <source>
        <dbReference type="ARBA" id="ARBA00023136"/>
    </source>
</evidence>
<evidence type="ECO:0000313" key="8">
    <source>
        <dbReference type="EMBL" id="KAA8649550.1"/>
    </source>
</evidence>
<evidence type="ECO:0000256" key="5">
    <source>
        <dbReference type="SAM" id="MobiDB-lite"/>
    </source>
</evidence>
<dbReference type="InterPro" id="IPR036259">
    <property type="entry name" value="MFS_trans_sf"/>
</dbReference>
<dbReference type="RefSeq" id="XP_033428911.1">
    <property type="nucleotide sequence ID" value="XM_033566916.1"/>
</dbReference>
<feature type="region of interest" description="Disordered" evidence="5">
    <location>
        <begin position="1"/>
        <end position="42"/>
    </location>
</feature>
<evidence type="ECO:0000259" key="7">
    <source>
        <dbReference type="PROSITE" id="PS50850"/>
    </source>
</evidence>
<dbReference type="Gene3D" id="1.20.1250.20">
    <property type="entry name" value="MFS general substrate transporter like domains"/>
    <property type="match status" value="1"/>
</dbReference>
<reference evidence="9 10" key="1">
    <citation type="submission" date="2019-03" db="EMBL/GenBank/DDBJ databases">
        <title>The genome sequence of a newly discovered highly antifungal drug resistant Aspergillus species, Aspergillus tanneri NIH 1004.</title>
        <authorList>
            <person name="Mounaud S."/>
            <person name="Singh I."/>
            <person name="Joardar V."/>
            <person name="Pakala S."/>
            <person name="Pakala S."/>
            <person name="Venepally P."/>
            <person name="Hoover J."/>
            <person name="Nierman W."/>
            <person name="Chung J."/>
            <person name="Losada L."/>
        </authorList>
    </citation>
    <scope>NUCLEOTIDE SEQUENCE [LARGE SCALE GENOMIC DNA]</scope>
    <source>
        <strain evidence="9 10">NIH1004</strain>
    </source>
</reference>
<keyword evidence="2 6" id="KW-0812">Transmembrane</keyword>
<feature type="transmembrane region" description="Helical" evidence="6">
    <location>
        <begin position="99"/>
        <end position="121"/>
    </location>
</feature>
<proteinExistence type="predicted"/>
<gene>
    <name evidence="8" type="ORF">ATNIH1004_002221</name>
    <name evidence="9" type="ORF">EYZ11_006625</name>
</gene>
<dbReference type="EMBL" id="SOSA01000237">
    <property type="protein sequence ID" value="THC93907.1"/>
    <property type="molecule type" value="Genomic_DNA"/>
</dbReference>
<feature type="transmembrane region" description="Helical" evidence="6">
    <location>
        <begin position="473"/>
        <end position="495"/>
    </location>
</feature>
<evidence type="ECO:0000256" key="1">
    <source>
        <dbReference type="ARBA" id="ARBA00004141"/>
    </source>
</evidence>
<comment type="caution">
    <text evidence="9">The sequence shown here is derived from an EMBL/GenBank/DDBJ whole genome shotgun (WGS) entry which is preliminary data.</text>
</comment>
<evidence type="ECO:0000256" key="6">
    <source>
        <dbReference type="SAM" id="Phobius"/>
    </source>
</evidence>
<accession>A0A4S3JHA7</accession>
<dbReference type="Proteomes" id="UP000308092">
    <property type="component" value="Unassembled WGS sequence"/>
</dbReference>
<dbReference type="InterPro" id="IPR011701">
    <property type="entry name" value="MFS"/>
</dbReference>
<feature type="transmembrane region" description="Helical" evidence="6">
    <location>
        <begin position="163"/>
        <end position="184"/>
    </location>
</feature>
<dbReference type="PANTHER" id="PTHR23502:SF156">
    <property type="entry name" value="TRANSPORTER, PUTATIVE (AFU_ORTHOLOGUE AFUA_5G00420)-RELATED"/>
    <property type="match status" value="1"/>
</dbReference>
<dbReference type="PANTHER" id="PTHR23502">
    <property type="entry name" value="MAJOR FACILITATOR SUPERFAMILY"/>
    <property type="match status" value="1"/>
</dbReference>
<dbReference type="STRING" id="1220188.A0A4S3JHA7"/>
<dbReference type="PROSITE" id="PS50850">
    <property type="entry name" value="MFS"/>
    <property type="match status" value="1"/>
</dbReference>
<dbReference type="Proteomes" id="UP000324241">
    <property type="component" value="Unassembled WGS sequence"/>
</dbReference>